<protein>
    <recommendedName>
        <fullName evidence="3">HIT family protein</fullName>
    </recommendedName>
</protein>
<organism evidence="1 2">
    <name type="scientific">Saccharopolyspora hirsuta</name>
    <dbReference type="NCBI Taxonomy" id="1837"/>
    <lineage>
        <taxon>Bacteria</taxon>
        <taxon>Bacillati</taxon>
        <taxon>Actinomycetota</taxon>
        <taxon>Actinomycetes</taxon>
        <taxon>Pseudonocardiales</taxon>
        <taxon>Pseudonocardiaceae</taxon>
        <taxon>Saccharopolyspora</taxon>
    </lineage>
</organism>
<dbReference type="AlphaFoldDB" id="A0A5M7BZW0"/>
<evidence type="ECO:0008006" key="3">
    <source>
        <dbReference type="Google" id="ProtNLM"/>
    </source>
</evidence>
<sequence length="156" mass="16749">MTDQEGQPGCLVCDLSSGAVHLPGGRVHETRSWVVEHCVGPLGIGTLLVKPFRHVLHVADLTAGESAELGPLLQRVTAAVEEVVRPEQVYTCLWSHSGGVPGHIHFVVQPATRELMDRFNAYGPALQVAMFTEGERPGEAAVAAVCDRYRAVLDAC</sequence>
<dbReference type="OrthoDB" id="3690933at2"/>
<accession>A0A5M7BZW0</accession>
<proteinExistence type="predicted"/>
<dbReference type="RefSeq" id="WP_150067786.1">
    <property type="nucleotide sequence ID" value="NZ_VWPH01000007.1"/>
</dbReference>
<dbReference type="EMBL" id="VWPH01000007">
    <property type="protein sequence ID" value="KAA5832801.1"/>
    <property type="molecule type" value="Genomic_DNA"/>
</dbReference>
<dbReference type="SUPFAM" id="SSF54197">
    <property type="entry name" value="HIT-like"/>
    <property type="match status" value="1"/>
</dbReference>
<dbReference type="SMR" id="A0A5M7BZW0"/>
<name>A0A5M7BZW0_SACHI</name>
<keyword evidence="2" id="KW-1185">Reference proteome</keyword>
<comment type="caution">
    <text evidence="1">The sequence shown here is derived from an EMBL/GenBank/DDBJ whole genome shotgun (WGS) entry which is preliminary data.</text>
</comment>
<evidence type="ECO:0000313" key="1">
    <source>
        <dbReference type="EMBL" id="KAA5832801.1"/>
    </source>
</evidence>
<dbReference type="Gene3D" id="3.30.428.10">
    <property type="entry name" value="HIT-like"/>
    <property type="match status" value="1"/>
</dbReference>
<dbReference type="InterPro" id="IPR036265">
    <property type="entry name" value="HIT-like_sf"/>
</dbReference>
<reference evidence="1 2" key="1">
    <citation type="submission" date="2019-09" db="EMBL/GenBank/DDBJ databases">
        <title>Draft genome sequence of the thermophilic Saccharopolyspora hirsuta VKM Ac-666T.</title>
        <authorList>
            <person name="Lobastova T.G."/>
            <person name="Fokina V."/>
            <person name="Bragin E.Y."/>
            <person name="Shtratnikova V.Y."/>
            <person name="Starodumova I.P."/>
            <person name="Tarlachkov S.V."/>
            <person name="Donova M.V."/>
        </authorList>
    </citation>
    <scope>NUCLEOTIDE SEQUENCE [LARGE SCALE GENOMIC DNA]</scope>
    <source>
        <strain evidence="1 2">VKM Ac-666</strain>
    </source>
</reference>
<dbReference type="Proteomes" id="UP000323946">
    <property type="component" value="Unassembled WGS sequence"/>
</dbReference>
<gene>
    <name evidence="1" type="ORF">F1721_17680</name>
</gene>
<evidence type="ECO:0000313" key="2">
    <source>
        <dbReference type="Proteomes" id="UP000323946"/>
    </source>
</evidence>